<dbReference type="Proteomes" id="UP000515493">
    <property type="component" value="Chromosome"/>
</dbReference>
<dbReference type="AlphaFoldDB" id="A0A8E4ELN8"/>
<dbReference type="RefSeq" id="WP_180708017.1">
    <property type="nucleotide sequence ID" value="NZ_LR861803.1"/>
</dbReference>
<dbReference type="PRINTS" id="PR00775">
    <property type="entry name" value="HEATSHOCK90"/>
</dbReference>
<name>A0A8E4ELN8_9XANT</name>
<feature type="domain" description="HD-CE" evidence="1">
    <location>
        <begin position="2"/>
        <end position="255"/>
    </location>
</feature>
<dbReference type="EMBL" id="LR824641">
    <property type="protein sequence ID" value="CAD0313551.1"/>
    <property type="molecule type" value="Genomic_DNA"/>
</dbReference>
<sequence>MTVHDITHIDSLWDVADQVIGDKYEINEAEAFVLGGAFLLHDAAHVVAAYEGGLEEIKDTSEWKDLVSLRLGGGEPNAGSADEKFVLFNVIRELHASQAEKLPFISWLSAAGDTLFLIEDSEVRSYFGDIIGEIAASHHWSTNEVAERFHNRTLTPAGFLVNSSWMVDALKIALILRTADAAHVDSRRAPLFLSAINKPEGISKVHWESQQDIGRLTRQQNGELKMSSGAKFGVDRRAAWWLAFDTARMIDGELKAAQSVLADTGRPPFAATGVMNCASAASFAKVVPVKGWEPIDVYPKIGDVPHLIERLGGYALYGDKPEVALREMLQNSIDACTAHEHLCDLGNRKITVGLTRSQGDNWDFSVLDNGIGMSRYVLTDVLLDFGKSLWSSSDLIRELPSLASMGFISGGKFGIGFYSIFMLGGELSVTTRRYEKSVLDASEQWKLSFEDGLKGRPTLSVPDGGIKLKESGTRIVVSVSSEILSKLVGVERDKLDSKVELALAELIGRLAPASPFDIFVQISSGHSKKVVSADDWLTIKDGELVDRLGCRPQTKLFPVLDGDGNTIGRIAPGYSRGLFSDDENGAVGVYRGISATRVEGLAGLFILRGNNTNAIRTNAILDGGNMIWTDWAQRIINSGIKIPYSAYCILHPMIPGFDLPVWIREEISHSFAELRDFIKSANSVVLHLGAVSHEDTDDVTMSDFDSFLQVKRNVVIGPSSYYSRYGWRARKKPEFPWVMGFSRVDYEGSFGSFVESIWGGLIEEHEDVIVGMVNGVEITRQAILLKRELPELPA</sequence>
<reference evidence="3 4" key="1">
    <citation type="submission" date="2020-07" db="EMBL/GenBank/DDBJ databases">
        <authorList>
            <person name="Teixeira M."/>
        </authorList>
    </citation>
    <scope>NUCLEOTIDE SEQUENCE [LARGE SCALE GENOMIC DNA]</scope>
    <source>
        <strain evidence="3">1</strain>
        <strain evidence="2">Xanthomonas sp. CPBF 367</strain>
    </source>
</reference>
<dbReference type="Pfam" id="PF13589">
    <property type="entry name" value="HATPase_c_3"/>
    <property type="match status" value="1"/>
</dbReference>
<evidence type="ECO:0000313" key="2">
    <source>
        <dbReference type="EMBL" id="CAD0313551.1"/>
    </source>
</evidence>
<dbReference type="Gene3D" id="3.30.565.10">
    <property type="entry name" value="Histidine kinase-like ATPase, C-terminal domain"/>
    <property type="match status" value="1"/>
</dbReference>
<evidence type="ECO:0000313" key="3">
    <source>
        <dbReference type="EMBL" id="CAD1787350.1"/>
    </source>
</evidence>
<dbReference type="InterPro" id="IPR056471">
    <property type="entry name" value="HD-CE"/>
</dbReference>
<protein>
    <recommendedName>
        <fullName evidence="1">HD-CE domain-containing protein</fullName>
    </recommendedName>
</protein>
<dbReference type="EMBL" id="LR861803">
    <property type="protein sequence ID" value="CAD1787350.1"/>
    <property type="molecule type" value="Genomic_DNA"/>
</dbReference>
<gene>
    <name evidence="3" type="ORF">XSP_000571</name>
</gene>
<dbReference type="InterPro" id="IPR036890">
    <property type="entry name" value="HATPase_C_sf"/>
</dbReference>
<evidence type="ECO:0000313" key="4">
    <source>
        <dbReference type="Proteomes" id="UP000515493"/>
    </source>
</evidence>
<dbReference type="Pfam" id="PF24391">
    <property type="entry name" value="HD-CE"/>
    <property type="match status" value="1"/>
</dbReference>
<organism evidence="3 4">
    <name type="scientific">Xanthomonas euroxanthea</name>
    <dbReference type="NCBI Taxonomy" id="2259622"/>
    <lineage>
        <taxon>Bacteria</taxon>
        <taxon>Pseudomonadati</taxon>
        <taxon>Pseudomonadota</taxon>
        <taxon>Gammaproteobacteria</taxon>
        <taxon>Lysobacterales</taxon>
        <taxon>Lysobacteraceae</taxon>
        <taxon>Xanthomonas</taxon>
    </lineage>
</organism>
<proteinExistence type="predicted"/>
<dbReference type="GeneID" id="79387918"/>
<dbReference type="KEGG" id="xeu:XSP_000571"/>
<dbReference type="SUPFAM" id="SSF55874">
    <property type="entry name" value="ATPase domain of HSP90 chaperone/DNA topoisomerase II/histidine kinase"/>
    <property type="match status" value="1"/>
</dbReference>
<dbReference type="InterPro" id="IPR020575">
    <property type="entry name" value="Hsp90_N"/>
</dbReference>
<accession>A0A8E4ELN8</accession>
<evidence type="ECO:0000259" key="1">
    <source>
        <dbReference type="Pfam" id="PF24391"/>
    </source>
</evidence>